<name>A0A0R0AWL5_9GAMM</name>
<evidence type="ECO:0000313" key="2">
    <source>
        <dbReference type="Proteomes" id="UP000051802"/>
    </source>
</evidence>
<proteinExistence type="predicted"/>
<reference evidence="1 2" key="1">
    <citation type="submission" date="2015-10" db="EMBL/GenBank/DDBJ databases">
        <title>Genome sequencing and analysis of members of genus Stenotrophomonas.</title>
        <authorList>
            <person name="Patil P.P."/>
            <person name="Midha S."/>
            <person name="Patil P.B."/>
        </authorList>
    </citation>
    <scope>NUCLEOTIDE SEQUENCE [LARGE SCALE GENOMIC DNA]</scope>
    <source>
        <strain evidence="1 2">JCM 16536</strain>
    </source>
</reference>
<keyword evidence="2" id="KW-1185">Reference proteome</keyword>
<comment type="caution">
    <text evidence="1">The sequence shown here is derived from an EMBL/GenBank/DDBJ whole genome shotgun (WGS) entry which is preliminary data.</text>
</comment>
<dbReference type="AlphaFoldDB" id="A0A0R0AWL5"/>
<dbReference type="NCBIfam" id="NF040576">
    <property type="entry name" value="T2SS_GspM_XpsM"/>
    <property type="match status" value="1"/>
</dbReference>
<dbReference type="InterPro" id="IPR034756">
    <property type="entry name" value="T2SSM_b"/>
</dbReference>
<organism evidence="1 2">
    <name type="scientific">Stenotrophomonas panacihumi</name>
    <dbReference type="NCBI Taxonomy" id="676599"/>
    <lineage>
        <taxon>Bacteria</taxon>
        <taxon>Pseudomonadati</taxon>
        <taxon>Pseudomonadota</taxon>
        <taxon>Gammaproteobacteria</taxon>
        <taxon>Lysobacterales</taxon>
        <taxon>Lysobacteraceae</taxon>
        <taxon>Stenotrophomonas</taxon>
    </lineage>
</organism>
<dbReference type="RefSeq" id="WP_057645945.1">
    <property type="nucleotide sequence ID" value="NZ_LLXU01000062.1"/>
</dbReference>
<protein>
    <submittedName>
        <fullName evidence="1">General secretion pathway protein GspM</fullName>
    </submittedName>
</protein>
<gene>
    <name evidence="1" type="ORF">ARC20_07465</name>
</gene>
<sequence>MPDLRERAWALGLLVLALALVYGLLVHPFFVQPLLATEARVRAANERAQRVRAELQEAPRIAEQLQRARAQLAARPGFLPEASAELAVAGLVQRLEAVVSEASPGHRSCAISNRSALPADLQGRFPRVAVQVRLRCGTPELANVLHSLESGTPGLFVDNLNVLAQRAALSPGDSGNGLDVTFDLSGYVRPGAVAAEVAHAP</sequence>
<dbReference type="Proteomes" id="UP000051802">
    <property type="component" value="Unassembled WGS sequence"/>
</dbReference>
<dbReference type="EMBL" id="LLXU01000062">
    <property type="protein sequence ID" value="KRG45556.1"/>
    <property type="molecule type" value="Genomic_DNA"/>
</dbReference>
<dbReference type="OrthoDB" id="5767259at2"/>
<dbReference type="STRING" id="676599.ARC20_07465"/>
<evidence type="ECO:0000313" key="1">
    <source>
        <dbReference type="EMBL" id="KRG45556.1"/>
    </source>
</evidence>
<accession>A0A0R0AWL5</accession>
<dbReference type="Pfam" id="PF10741">
    <property type="entry name" value="T2SSM_b"/>
    <property type="match status" value="1"/>
</dbReference>